<dbReference type="AlphaFoldDB" id="A0A8R7P9U2"/>
<protein>
    <submittedName>
        <fullName evidence="1">Uncharacterized protein</fullName>
    </submittedName>
</protein>
<evidence type="ECO:0000313" key="1">
    <source>
        <dbReference type="EnsemblPlants" id="TuG1812G0200000639.01.T01"/>
    </source>
</evidence>
<dbReference type="InterPro" id="IPR039904">
    <property type="entry name" value="TRANK1"/>
</dbReference>
<accession>A0A8R7P9U2</accession>
<sequence>MSKLLVELVASGLILDVHLQSRASGYNIELGPGSEYENSSKDMLASNQMSPQTLFYVWNHWKSIIIKVLSHLRHTDGPELNDYAVMYEDLCAKYFGLRKDGEVDRYVVLNINASWLSIAGRNSLQQDGNRCLLGVPQCHSCAQCFWMNELSSVGFSVLKKLESAVEISLKPASSYTLAVSYIR</sequence>
<proteinExistence type="predicted"/>
<reference evidence="1" key="3">
    <citation type="submission" date="2022-06" db="UniProtKB">
        <authorList>
            <consortium name="EnsemblPlants"/>
        </authorList>
    </citation>
    <scope>IDENTIFICATION</scope>
</reference>
<organism evidence="1 2">
    <name type="scientific">Triticum urartu</name>
    <name type="common">Red wild einkorn</name>
    <name type="synonym">Crithodium urartu</name>
    <dbReference type="NCBI Taxonomy" id="4572"/>
    <lineage>
        <taxon>Eukaryota</taxon>
        <taxon>Viridiplantae</taxon>
        <taxon>Streptophyta</taxon>
        <taxon>Embryophyta</taxon>
        <taxon>Tracheophyta</taxon>
        <taxon>Spermatophyta</taxon>
        <taxon>Magnoliopsida</taxon>
        <taxon>Liliopsida</taxon>
        <taxon>Poales</taxon>
        <taxon>Poaceae</taxon>
        <taxon>BOP clade</taxon>
        <taxon>Pooideae</taxon>
        <taxon>Triticodae</taxon>
        <taxon>Triticeae</taxon>
        <taxon>Triticinae</taxon>
        <taxon>Triticum</taxon>
    </lineage>
</organism>
<reference evidence="1" key="2">
    <citation type="submission" date="2018-03" db="EMBL/GenBank/DDBJ databases">
        <title>The Triticum urartu genome reveals the dynamic nature of wheat genome evolution.</title>
        <authorList>
            <person name="Ling H."/>
            <person name="Ma B."/>
            <person name="Shi X."/>
            <person name="Liu H."/>
            <person name="Dong L."/>
            <person name="Sun H."/>
            <person name="Cao Y."/>
            <person name="Gao Q."/>
            <person name="Zheng S."/>
            <person name="Li Y."/>
            <person name="Yu Y."/>
            <person name="Du H."/>
            <person name="Qi M."/>
            <person name="Li Y."/>
            <person name="Yu H."/>
            <person name="Cui Y."/>
            <person name="Wang N."/>
            <person name="Chen C."/>
            <person name="Wu H."/>
            <person name="Zhao Y."/>
            <person name="Zhang J."/>
            <person name="Li Y."/>
            <person name="Zhou W."/>
            <person name="Zhang B."/>
            <person name="Hu W."/>
            <person name="Eijk M."/>
            <person name="Tang J."/>
            <person name="Witsenboer H."/>
            <person name="Zhao S."/>
            <person name="Li Z."/>
            <person name="Zhang A."/>
            <person name="Wang D."/>
            <person name="Liang C."/>
        </authorList>
    </citation>
    <scope>NUCLEOTIDE SEQUENCE [LARGE SCALE GENOMIC DNA]</scope>
    <source>
        <strain evidence="1">cv. G1812</strain>
    </source>
</reference>
<dbReference type="Gramene" id="TuG1812G0200000639.01.T01">
    <property type="protein sequence ID" value="TuG1812G0200000639.01.T01"/>
    <property type="gene ID" value="TuG1812G0200000639.01"/>
</dbReference>
<keyword evidence="2" id="KW-1185">Reference proteome</keyword>
<dbReference type="PANTHER" id="PTHR21529:SF4">
    <property type="entry name" value="TPR AND ANKYRIN REPEAT-CONTAINING PROTEIN 1"/>
    <property type="match status" value="1"/>
</dbReference>
<name>A0A8R7P9U2_TRIUA</name>
<evidence type="ECO:0000313" key="2">
    <source>
        <dbReference type="Proteomes" id="UP000015106"/>
    </source>
</evidence>
<reference evidence="2" key="1">
    <citation type="journal article" date="2013" name="Nature">
        <title>Draft genome of the wheat A-genome progenitor Triticum urartu.</title>
        <authorList>
            <person name="Ling H.Q."/>
            <person name="Zhao S."/>
            <person name="Liu D."/>
            <person name="Wang J."/>
            <person name="Sun H."/>
            <person name="Zhang C."/>
            <person name="Fan H."/>
            <person name="Li D."/>
            <person name="Dong L."/>
            <person name="Tao Y."/>
            <person name="Gao C."/>
            <person name="Wu H."/>
            <person name="Li Y."/>
            <person name="Cui Y."/>
            <person name="Guo X."/>
            <person name="Zheng S."/>
            <person name="Wang B."/>
            <person name="Yu K."/>
            <person name="Liang Q."/>
            <person name="Yang W."/>
            <person name="Lou X."/>
            <person name="Chen J."/>
            <person name="Feng M."/>
            <person name="Jian J."/>
            <person name="Zhang X."/>
            <person name="Luo G."/>
            <person name="Jiang Y."/>
            <person name="Liu J."/>
            <person name="Wang Z."/>
            <person name="Sha Y."/>
            <person name="Zhang B."/>
            <person name="Wu H."/>
            <person name="Tang D."/>
            <person name="Shen Q."/>
            <person name="Xue P."/>
            <person name="Zou S."/>
            <person name="Wang X."/>
            <person name="Liu X."/>
            <person name="Wang F."/>
            <person name="Yang Y."/>
            <person name="An X."/>
            <person name="Dong Z."/>
            <person name="Zhang K."/>
            <person name="Zhang X."/>
            <person name="Luo M.C."/>
            <person name="Dvorak J."/>
            <person name="Tong Y."/>
            <person name="Wang J."/>
            <person name="Yang H."/>
            <person name="Li Z."/>
            <person name="Wang D."/>
            <person name="Zhang A."/>
            <person name="Wang J."/>
        </authorList>
    </citation>
    <scope>NUCLEOTIDE SEQUENCE</scope>
    <source>
        <strain evidence="2">cv. G1812</strain>
    </source>
</reference>
<dbReference type="PANTHER" id="PTHR21529">
    <property type="entry name" value="MAMMARY TURMOR VIRUS RECEPTOR HOMOLOG 1, 2 MTVR1, 2"/>
    <property type="match status" value="1"/>
</dbReference>
<dbReference type="EnsemblPlants" id="TuG1812G0200000639.01.T01">
    <property type="protein sequence ID" value="TuG1812G0200000639.01.T01"/>
    <property type="gene ID" value="TuG1812G0200000639.01"/>
</dbReference>
<dbReference type="Proteomes" id="UP000015106">
    <property type="component" value="Chromosome 2"/>
</dbReference>